<dbReference type="Proteomes" id="UP000694701">
    <property type="component" value="Unplaced"/>
</dbReference>
<dbReference type="CDD" id="cd05382">
    <property type="entry name" value="CAP_GAPR1-like"/>
    <property type="match status" value="3"/>
</dbReference>
<evidence type="ECO:0000256" key="1">
    <source>
        <dbReference type="ARBA" id="ARBA00009923"/>
    </source>
</evidence>
<dbReference type="Ensembl" id="ENSCCRT00020025074.1">
    <property type="protein sequence ID" value="ENSCCRP00020022837.1"/>
    <property type="gene ID" value="ENSCCRG00020010601.1"/>
</dbReference>
<dbReference type="SMART" id="SM00198">
    <property type="entry name" value="SCP"/>
    <property type="match status" value="3"/>
</dbReference>
<dbReference type="InterPro" id="IPR002413">
    <property type="entry name" value="V5_allergen-like"/>
</dbReference>
<dbReference type="PRINTS" id="PR00838">
    <property type="entry name" value="V5ALLERGEN"/>
</dbReference>
<dbReference type="InterPro" id="IPR001283">
    <property type="entry name" value="CRISP-related"/>
</dbReference>
<dbReference type="GO" id="GO:0005576">
    <property type="term" value="C:extracellular region"/>
    <property type="evidence" value="ECO:0007669"/>
    <property type="project" value="InterPro"/>
</dbReference>
<sequence>MKCFNILEDRHSTISISCLLLSFSFPQTQWEWFRYSVVTFEAVFLQTHNAYRKQHGAPPLSINKNLCRTAQAWADHLLSIRTLKHSNKDYGENLYYAWSSATKKLTGHEAVESWYSEIKDYNFSRPGFSSKTGHFTQVVWKDTKELGFGLATDGNTTFVVGQYLPAGNITNAGYFEKNVLPEGAKVDSKSTGTMPSVPHSTEIAPPGGRGDYQVNFEAEFLQTHNAYRKQHGALPLTINKKLCRSSQEWAEHLLSIRTLMHSNGEYGENVYYAWSSVNKKLTGREAVESWYSEIKDYNFSRPGFTSQTGHFTQVVWKDTNEVGVGLATDGNTTFVVGQYLPPGNISNAGYFERNVLPAGSKADFKPTPSVGQALAGLSENLSQFRQSLLEAQNDYRRQHGARPLSLCSVLTKEAQDWAAYLISINALKNSSKGYGETMSYKWTSTMVPPTGKEVAESWYKENVKYNFANPGFQNGTGNFTQMIWRSTEQVGVGLASDGKGKFITVAFYKPSGNITNPGYFQDNVKPAGR</sequence>
<dbReference type="InterPro" id="IPR034113">
    <property type="entry name" value="SCP_GAPR1-like"/>
</dbReference>
<evidence type="ECO:0000259" key="3">
    <source>
        <dbReference type="SMART" id="SM00198"/>
    </source>
</evidence>
<feature type="domain" description="SCP" evidence="3">
    <location>
        <begin position="383"/>
        <end position="516"/>
    </location>
</feature>
<protein>
    <submittedName>
        <fullName evidence="4">GLI pathogenesis-related 2</fullName>
    </submittedName>
</protein>
<organism evidence="4 5">
    <name type="scientific">Cyprinus carpio</name>
    <name type="common">Common carp</name>
    <dbReference type="NCBI Taxonomy" id="7962"/>
    <lineage>
        <taxon>Eukaryota</taxon>
        <taxon>Metazoa</taxon>
        <taxon>Chordata</taxon>
        <taxon>Craniata</taxon>
        <taxon>Vertebrata</taxon>
        <taxon>Euteleostomi</taxon>
        <taxon>Actinopterygii</taxon>
        <taxon>Neopterygii</taxon>
        <taxon>Teleostei</taxon>
        <taxon>Ostariophysi</taxon>
        <taxon>Cypriniformes</taxon>
        <taxon>Cyprinidae</taxon>
        <taxon>Cyprininae</taxon>
        <taxon>Cyprinus</taxon>
    </lineage>
</organism>
<dbReference type="AlphaFoldDB" id="A0A8C2D814"/>
<dbReference type="PANTHER" id="PTHR10334">
    <property type="entry name" value="CYSTEINE-RICH SECRETORY PROTEIN-RELATED"/>
    <property type="match status" value="1"/>
</dbReference>
<dbReference type="FunFam" id="3.40.33.10:FF:000002">
    <property type="entry name" value="Golgi-associated plant pathogenesis-related protein 1"/>
    <property type="match status" value="2"/>
</dbReference>
<accession>A0A8C2D814</accession>
<dbReference type="InterPro" id="IPR035940">
    <property type="entry name" value="CAP_sf"/>
</dbReference>
<feature type="region of interest" description="Disordered" evidence="2">
    <location>
        <begin position="186"/>
        <end position="207"/>
    </location>
</feature>
<proteinExistence type="inferred from homology"/>
<dbReference type="PRINTS" id="PR00837">
    <property type="entry name" value="V5TPXLIKE"/>
</dbReference>
<evidence type="ECO:0000313" key="5">
    <source>
        <dbReference type="Proteomes" id="UP000694701"/>
    </source>
</evidence>
<dbReference type="PROSITE" id="PS01009">
    <property type="entry name" value="CRISP_1"/>
    <property type="match status" value="2"/>
</dbReference>
<dbReference type="Pfam" id="PF00188">
    <property type="entry name" value="CAP"/>
    <property type="match status" value="3"/>
</dbReference>
<name>A0A8C2D814_CYPCA</name>
<dbReference type="InterPro" id="IPR018244">
    <property type="entry name" value="Allrgn_V5/Tpx1_CS"/>
</dbReference>
<evidence type="ECO:0000313" key="4">
    <source>
        <dbReference type="Ensembl" id="ENSCCRP00020022837.1"/>
    </source>
</evidence>
<feature type="domain" description="SCP" evidence="3">
    <location>
        <begin position="39"/>
        <end position="171"/>
    </location>
</feature>
<dbReference type="SUPFAM" id="SSF55797">
    <property type="entry name" value="PR-1-like"/>
    <property type="match status" value="3"/>
</dbReference>
<reference evidence="4" key="1">
    <citation type="submission" date="2025-08" db="UniProtKB">
        <authorList>
            <consortium name="Ensembl"/>
        </authorList>
    </citation>
    <scope>IDENTIFICATION</scope>
</reference>
<comment type="similarity">
    <text evidence="1">Belongs to the CRISP family.</text>
</comment>
<dbReference type="Gene3D" id="3.40.33.10">
    <property type="entry name" value="CAP"/>
    <property type="match status" value="3"/>
</dbReference>
<dbReference type="FunFam" id="3.40.33.10:FF:000074">
    <property type="entry name" value="Si:dkey-2n12.1 protein"/>
    <property type="match status" value="1"/>
</dbReference>
<feature type="domain" description="SCP" evidence="3">
    <location>
        <begin position="215"/>
        <end position="347"/>
    </location>
</feature>
<dbReference type="InterPro" id="IPR014044">
    <property type="entry name" value="CAP_dom"/>
</dbReference>
<evidence type="ECO:0000256" key="2">
    <source>
        <dbReference type="SAM" id="MobiDB-lite"/>
    </source>
</evidence>